<accession>M1WTJ9</accession>
<dbReference type="OrthoDB" id="9800361at2"/>
<proteinExistence type="inferred from homology"/>
<dbReference type="InterPro" id="IPR000688">
    <property type="entry name" value="HypA/HybF"/>
</dbReference>
<evidence type="ECO:0000256" key="3">
    <source>
        <dbReference type="ARBA" id="ARBA00022723"/>
    </source>
</evidence>
<evidence type="ECO:0000256" key="4">
    <source>
        <dbReference type="ARBA" id="ARBA00022833"/>
    </source>
</evidence>
<dbReference type="GO" id="GO:0008270">
    <property type="term" value="F:zinc ion binding"/>
    <property type="evidence" value="ECO:0007669"/>
    <property type="project" value="UniProtKB-UniRule"/>
</dbReference>
<dbReference type="RefSeq" id="WP_008235581.1">
    <property type="nucleotide sequence ID" value="NZ_CAIY01000081.1"/>
</dbReference>
<feature type="binding site" evidence="5">
    <location>
        <position position="2"/>
    </location>
    <ligand>
        <name>Ni(2+)</name>
        <dbReference type="ChEBI" id="CHEBI:49786"/>
    </ligand>
</feature>
<reference evidence="6 7" key="1">
    <citation type="submission" date="2012-05" db="EMBL/GenBank/DDBJ databases">
        <authorList>
            <person name="Hilton J."/>
        </authorList>
    </citation>
    <scope>NUCLEOTIDE SEQUENCE [LARGE SCALE GENOMIC DNA]</scope>
    <source>
        <strain evidence="6 7">HH01</strain>
    </source>
</reference>
<reference evidence="7" key="2">
    <citation type="submission" date="2016-01" db="EMBL/GenBank/DDBJ databases">
        <title>Diatom-associated endosymboitic cyanobacterium lacks core nitrogen metabolism enzymes.</title>
        <authorList>
            <person name="Hilton J.A."/>
            <person name="Foster R.A."/>
            <person name="Tripp H.J."/>
            <person name="Carter B.J."/>
            <person name="Zehr J.P."/>
            <person name="Villareal T.A."/>
        </authorList>
    </citation>
    <scope>NUCLEOTIDE SEQUENCE [LARGE SCALE GENOMIC DNA]</scope>
    <source>
        <strain evidence="7">HH01</strain>
    </source>
</reference>
<evidence type="ECO:0000256" key="1">
    <source>
        <dbReference type="ARBA" id="ARBA00010748"/>
    </source>
</evidence>
<feature type="binding site" evidence="5">
    <location>
        <position position="70"/>
    </location>
    <ligand>
        <name>Zn(2+)</name>
        <dbReference type="ChEBI" id="CHEBI:29105"/>
    </ligand>
</feature>
<evidence type="ECO:0000256" key="2">
    <source>
        <dbReference type="ARBA" id="ARBA00022596"/>
    </source>
</evidence>
<gene>
    <name evidence="5" type="primary">hypA</name>
    <name evidence="6" type="ORF">RINTHH_20090</name>
</gene>
<keyword evidence="4 5" id="KW-0862">Zinc</keyword>
<dbReference type="STRING" id="1165094.RINTHH_20090"/>
<keyword evidence="2 5" id="KW-0533">Nickel</keyword>
<dbReference type="InterPro" id="IPR020538">
    <property type="entry name" value="Hydgase_Ni_incorp_HypA/HybF_CS"/>
</dbReference>
<dbReference type="Proteomes" id="UP000053051">
    <property type="component" value="Unassembled WGS sequence"/>
</dbReference>
<dbReference type="Gene3D" id="3.30.2320.80">
    <property type="match status" value="1"/>
</dbReference>
<dbReference type="PROSITE" id="PS01249">
    <property type="entry name" value="HYPA"/>
    <property type="match status" value="1"/>
</dbReference>
<dbReference type="HAMAP" id="MF_00213">
    <property type="entry name" value="HypA_HybF"/>
    <property type="match status" value="1"/>
</dbReference>
<keyword evidence="7" id="KW-1185">Reference proteome</keyword>
<dbReference type="PANTHER" id="PTHR34535:SF3">
    <property type="entry name" value="HYDROGENASE MATURATION FACTOR HYPA"/>
    <property type="match status" value="1"/>
</dbReference>
<dbReference type="EMBL" id="CAIY01000081">
    <property type="protein sequence ID" value="CCH68164.1"/>
    <property type="molecule type" value="Genomic_DNA"/>
</dbReference>
<feature type="binding site" evidence="5">
    <location>
        <position position="86"/>
    </location>
    <ligand>
        <name>Zn(2+)</name>
        <dbReference type="ChEBI" id="CHEBI:29105"/>
    </ligand>
</feature>
<feature type="binding site" evidence="5">
    <location>
        <position position="88"/>
    </location>
    <ligand>
        <name>Zn(2+)</name>
        <dbReference type="ChEBI" id="CHEBI:29105"/>
    </ligand>
</feature>
<protein>
    <recommendedName>
        <fullName evidence="5">Hydrogenase maturation factor HypA</fullName>
    </recommendedName>
</protein>
<evidence type="ECO:0000313" key="7">
    <source>
        <dbReference type="Proteomes" id="UP000053051"/>
    </source>
</evidence>
<dbReference type="GO" id="GO:0016151">
    <property type="term" value="F:nickel cation binding"/>
    <property type="evidence" value="ECO:0007669"/>
    <property type="project" value="UniProtKB-UniRule"/>
</dbReference>
<dbReference type="AlphaFoldDB" id="M1WTJ9"/>
<evidence type="ECO:0000313" key="6">
    <source>
        <dbReference type="EMBL" id="CCH68164.1"/>
    </source>
</evidence>
<dbReference type="PIRSF" id="PIRSF004761">
    <property type="entry name" value="Hydrgn_mat_HypA"/>
    <property type="match status" value="1"/>
</dbReference>
<keyword evidence="3 5" id="KW-0479">Metal-binding</keyword>
<evidence type="ECO:0000256" key="5">
    <source>
        <dbReference type="HAMAP-Rule" id="MF_00213"/>
    </source>
</evidence>
<organism evidence="6 7">
    <name type="scientific">Richelia intracellularis HH01</name>
    <dbReference type="NCBI Taxonomy" id="1165094"/>
    <lineage>
        <taxon>Bacteria</taxon>
        <taxon>Bacillati</taxon>
        <taxon>Cyanobacteriota</taxon>
        <taxon>Cyanophyceae</taxon>
        <taxon>Nostocales</taxon>
        <taxon>Nostocaceae</taxon>
        <taxon>Richelia</taxon>
    </lineage>
</organism>
<dbReference type="GO" id="GO:0051604">
    <property type="term" value="P:protein maturation"/>
    <property type="evidence" value="ECO:0007669"/>
    <property type="project" value="InterPro"/>
</dbReference>
<feature type="binding site" evidence="5">
    <location>
        <position position="73"/>
    </location>
    <ligand>
        <name>Zn(2+)</name>
        <dbReference type="ChEBI" id="CHEBI:29105"/>
    </ligand>
</feature>
<sequence length="109" mass="11826">MHELTITRNIVAIVSEHAQGAKVKRVLLEIGQLSAIMSDAVHFCFDVCSQGTVLAEAKLEIIEIPGLGKCCQCGMEIPLMQPFGKCLCGSTQLNLIAGEELKIKEIEVE</sequence>
<comment type="function">
    <text evidence="5">Involved in the maturation of [NiFe] hydrogenases. Required for nickel insertion into the metal center of the hydrogenase.</text>
</comment>
<comment type="similarity">
    <text evidence="1 5">Belongs to the HypA/HybF family.</text>
</comment>
<dbReference type="PANTHER" id="PTHR34535">
    <property type="entry name" value="HYDROGENASE MATURATION FACTOR HYPA"/>
    <property type="match status" value="1"/>
</dbReference>
<name>M1WTJ9_9NOST</name>
<dbReference type="Pfam" id="PF01155">
    <property type="entry name" value="HypA"/>
    <property type="match status" value="1"/>
</dbReference>
<comment type="caution">
    <text evidence="6">The sequence shown here is derived from an EMBL/GenBank/DDBJ whole genome shotgun (WGS) entry which is preliminary data.</text>
</comment>